<dbReference type="InterPro" id="IPR029044">
    <property type="entry name" value="Nucleotide-diphossugar_trans"/>
</dbReference>
<dbReference type="PANTHER" id="PTHR22916:SF3">
    <property type="entry name" value="UDP-GLCNAC:BETAGAL BETA-1,3-N-ACETYLGLUCOSAMINYLTRANSFERASE-LIKE PROTEIN 1"/>
    <property type="match status" value="1"/>
</dbReference>
<accession>A0ABR8BU87</accession>
<evidence type="ECO:0000259" key="1">
    <source>
        <dbReference type="Pfam" id="PF00535"/>
    </source>
</evidence>
<dbReference type="Gene3D" id="3.90.550.10">
    <property type="entry name" value="Spore Coat Polysaccharide Biosynthesis Protein SpsA, Chain A"/>
    <property type="match status" value="1"/>
</dbReference>
<dbReference type="InterPro" id="IPR001173">
    <property type="entry name" value="Glyco_trans_2-like"/>
</dbReference>
<dbReference type="RefSeq" id="WP_190382364.1">
    <property type="nucleotide sequence ID" value="NZ_JACJQT010000008.1"/>
</dbReference>
<comment type="caution">
    <text evidence="2">The sequence shown here is derived from an EMBL/GenBank/DDBJ whole genome shotgun (WGS) entry which is preliminary data.</text>
</comment>
<dbReference type="PANTHER" id="PTHR22916">
    <property type="entry name" value="GLYCOSYLTRANSFERASE"/>
    <property type="match status" value="1"/>
</dbReference>
<dbReference type="Pfam" id="PF00535">
    <property type="entry name" value="Glycos_transf_2"/>
    <property type="match status" value="1"/>
</dbReference>
<keyword evidence="3" id="KW-1185">Reference proteome</keyword>
<dbReference type="SUPFAM" id="SSF53448">
    <property type="entry name" value="Nucleotide-diphospho-sugar transferases"/>
    <property type="match status" value="1"/>
</dbReference>
<sequence length="220" mass="25614">MPSINFDPKPTISIILSTYNRAEYLNDCINSVLQQTFQDFELIVVDDGSQDHTFEIVNDYLRKFNHIRYLKHQNRKLAYARNAGIQASFGDYITFLDSDDTYKPNHLQSRLEFMQANPEIDLIVGGFEIAEEFFVADYFQPDQVISIRECIAGGTFFGERRIFFELKGFNNIAYGEDVDLWERAEKTFKTQKIKEPETYVYTRAEDSITKVFLDEISSAN</sequence>
<dbReference type="CDD" id="cd00761">
    <property type="entry name" value="Glyco_tranf_GTA_type"/>
    <property type="match status" value="1"/>
</dbReference>
<feature type="domain" description="Glycosyltransferase 2-like" evidence="1">
    <location>
        <begin position="13"/>
        <end position="125"/>
    </location>
</feature>
<reference evidence="2 3" key="1">
    <citation type="journal article" date="2020" name="ISME J.">
        <title>Comparative genomics reveals insights into cyanobacterial evolution and habitat adaptation.</title>
        <authorList>
            <person name="Chen M.Y."/>
            <person name="Teng W.K."/>
            <person name="Zhao L."/>
            <person name="Hu C.X."/>
            <person name="Zhou Y.K."/>
            <person name="Han B.P."/>
            <person name="Song L.R."/>
            <person name="Shu W.S."/>
        </authorList>
    </citation>
    <scope>NUCLEOTIDE SEQUENCE [LARGE SCALE GENOMIC DNA]</scope>
    <source>
        <strain evidence="2 3">FACHB-1040</strain>
    </source>
</reference>
<name>A0ABR8BU87_APHFL</name>
<dbReference type="Proteomes" id="UP000606721">
    <property type="component" value="Unassembled WGS sequence"/>
</dbReference>
<protein>
    <submittedName>
        <fullName evidence="2">Glycosyltransferase family 2 protein</fullName>
    </submittedName>
</protein>
<gene>
    <name evidence="2" type="ORF">H6F99_04560</name>
</gene>
<dbReference type="EMBL" id="JACJQT010000008">
    <property type="protein sequence ID" value="MBD2277615.1"/>
    <property type="molecule type" value="Genomic_DNA"/>
</dbReference>
<organism evidence="2 3">
    <name type="scientific">Aphanizomenon flos-aquae FACHB-1040</name>
    <dbReference type="NCBI Taxonomy" id="2692887"/>
    <lineage>
        <taxon>Bacteria</taxon>
        <taxon>Bacillati</taxon>
        <taxon>Cyanobacteriota</taxon>
        <taxon>Cyanophyceae</taxon>
        <taxon>Nostocales</taxon>
        <taxon>Aphanizomenonaceae</taxon>
        <taxon>Aphanizomenon</taxon>
    </lineage>
</organism>
<evidence type="ECO:0000313" key="2">
    <source>
        <dbReference type="EMBL" id="MBD2277615.1"/>
    </source>
</evidence>
<evidence type="ECO:0000313" key="3">
    <source>
        <dbReference type="Proteomes" id="UP000606721"/>
    </source>
</evidence>
<proteinExistence type="predicted"/>